<reference evidence="2 3" key="1">
    <citation type="journal article" date="2012" name="ISME J.">
        <title>Nitrification expanded: discovery, physiology and genomics of a nitrite-oxidizing bacterium from the phylum Chloroflexi.</title>
        <authorList>
            <person name="Sorokin D.Y."/>
            <person name="Lucker S."/>
            <person name="Vejmelkova D."/>
            <person name="Kostrikina N.A."/>
            <person name="Kleerebezem R."/>
            <person name="Rijpstra W.I."/>
            <person name="Damste J.S."/>
            <person name="Le Paslier D."/>
            <person name="Muyzer G."/>
            <person name="Wagner M."/>
            <person name="van Loosdrecht M.C."/>
            <person name="Daims H."/>
        </authorList>
    </citation>
    <scope>NUCLEOTIDE SEQUENCE [LARGE SCALE GENOMIC DNA]</scope>
    <source>
        <strain evidence="3">none</strain>
    </source>
</reference>
<dbReference type="AlphaFoldDB" id="I4EHJ2"/>
<name>I4EHJ2_9BACT</name>
<gene>
    <name evidence="2" type="ORF">NITHO_3120016</name>
</gene>
<organism evidence="2 3">
    <name type="scientific">Nitrolancea hollandica Lb</name>
    <dbReference type="NCBI Taxonomy" id="1129897"/>
    <lineage>
        <taxon>Bacteria</taxon>
        <taxon>Pseudomonadati</taxon>
        <taxon>Thermomicrobiota</taxon>
        <taxon>Thermomicrobia</taxon>
        <taxon>Sphaerobacterales</taxon>
        <taxon>Sphaerobacterineae</taxon>
        <taxon>Sphaerobacteraceae</taxon>
        <taxon>Nitrolancea</taxon>
    </lineage>
</organism>
<proteinExistence type="predicted"/>
<dbReference type="Proteomes" id="UP000004221">
    <property type="component" value="Unassembled WGS sequence"/>
</dbReference>
<feature type="region of interest" description="Disordered" evidence="1">
    <location>
        <begin position="1"/>
        <end position="21"/>
    </location>
</feature>
<dbReference type="EMBL" id="CAGS01000238">
    <property type="protein sequence ID" value="CCF84154.1"/>
    <property type="molecule type" value="Genomic_DNA"/>
</dbReference>
<comment type="caution">
    <text evidence="2">The sequence shown here is derived from an EMBL/GenBank/DDBJ whole genome shotgun (WGS) entry which is preliminary data.</text>
</comment>
<accession>I4EHJ2</accession>
<protein>
    <submittedName>
        <fullName evidence="2">Uncharacterized protein</fullName>
    </submittedName>
</protein>
<evidence type="ECO:0000313" key="2">
    <source>
        <dbReference type="EMBL" id="CCF84154.1"/>
    </source>
</evidence>
<sequence>MRTVTFSPREQENGTPFKAPYSPFSTVDGRIRGDWVWGPHGSQRKLKGDPNGREITSPDTFCPARWMFARGGVDRASASGKKTWPGAG</sequence>
<keyword evidence="3" id="KW-1185">Reference proteome</keyword>
<evidence type="ECO:0000256" key="1">
    <source>
        <dbReference type="SAM" id="MobiDB-lite"/>
    </source>
</evidence>
<evidence type="ECO:0000313" key="3">
    <source>
        <dbReference type="Proteomes" id="UP000004221"/>
    </source>
</evidence>